<evidence type="ECO:0000313" key="4">
    <source>
        <dbReference type="EMBL" id="QED26304.1"/>
    </source>
</evidence>
<dbReference type="Gene3D" id="3.90.1580.10">
    <property type="entry name" value="paralog of FGE (formylglycine-generating enzyme)"/>
    <property type="match status" value="1"/>
</dbReference>
<name>A0A5B8XL38_9DELT</name>
<evidence type="ECO:0000256" key="2">
    <source>
        <dbReference type="SAM" id="Phobius"/>
    </source>
</evidence>
<dbReference type="InterPro" id="IPR016187">
    <property type="entry name" value="CTDL_fold"/>
</dbReference>
<evidence type="ECO:0000259" key="3">
    <source>
        <dbReference type="Pfam" id="PF03781"/>
    </source>
</evidence>
<dbReference type="Proteomes" id="UP000321595">
    <property type="component" value="Chromosome"/>
</dbReference>
<evidence type="ECO:0000256" key="1">
    <source>
        <dbReference type="SAM" id="MobiDB-lite"/>
    </source>
</evidence>
<keyword evidence="2" id="KW-0812">Transmembrane</keyword>
<dbReference type="KEGG" id="bbae:FRD01_03330"/>
<feature type="region of interest" description="Disordered" evidence="1">
    <location>
        <begin position="123"/>
        <end position="192"/>
    </location>
</feature>
<protein>
    <submittedName>
        <fullName evidence="4">SUMF1/EgtB/PvdOfamily nonheme iron enzyme</fullName>
    </submittedName>
</protein>
<sequence>MDVLPTTEVSRTREKPPEAPKERSERAHTQTAIGAPPGQQEDSGMGKLLIGIVLLVVVIGVIAANVGQKKEEPVQLGSKEKIAKVEPKVEGKVEAPEAAETPKIAEAAEKASDTVAMAVNTQAEAVEPQNTESTETNPAETNPAEVTPEVAEKAEPKEEPKVEEPAKVEPAKTEPAAKVEPVAKAEPVAKSDGTGCPSGMRLVKRKAGNVCIDTYEYPGSGKPKTRVNWFEAKKICTSSGKRLCASSEWRSACGGNYPYGNSFDAEACNTADEDGFERSLKAVGSSKKCRSRSGAYDMSGNVHEWLEEQRIAGGSFESDEDVASCKYSSAKAPGSSAGDIGFRCCADPE</sequence>
<feature type="compositionally biased region" description="Basic and acidic residues" evidence="1">
    <location>
        <begin position="150"/>
        <end position="189"/>
    </location>
</feature>
<dbReference type="SUPFAM" id="SSF56436">
    <property type="entry name" value="C-type lectin-like"/>
    <property type="match status" value="1"/>
</dbReference>
<dbReference type="PANTHER" id="PTHR23150:SF19">
    <property type="entry name" value="FORMYLGLYCINE-GENERATING ENZYME"/>
    <property type="match status" value="1"/>
</dbReference>
<keyword evidence="2" id="KW-0472">Membrane</keyword>
<keyword evidence="2" id="KW-1133">Transmembrane helix</keyword>
<evidence type="ECO:0000313" key="5">
    <source>
        <dbReference type="Proteomes" id="UP000321595"/>
    </source>
</evidence>
<proteinExistence type="predicted"/>
<dbReference type="PANTHER" id="PTHR23150">
    <property type="entry name" value="SULFATASE MODIFYING FACTOR 1, 2"/>
    <property type="match status" value="1"/>
</dbReference>
<feature type="domain" description="Sulfatase-modifying factor enzyme-like" evidence="3">
    <location>
        <begin position="219"/>
        <end position="344"/>
    </location>
</feature>
<dbReference type="InterPro" id="IPR005532">
    <property type="entry name" value="SUMF_dom"/>
</dbReference>
<feature type="compositionally biased region" description="Polar residues" evidence="1">
    <location>
        <begin position="123"/>
        <end position="140"/>
    </location>
</feature>
<organism evidence="4 5">
    <name type="scientific">Microvenator marinus</name>
    <dbReference type="NCBI Taxonomy" id="2600177"/>
    <lineage>
        <taxon>Bacteria</taxon>
        <taxon>Deltaproteobacteria</taxon>
        <taxon>Bradymonadales</taxon>
        <taxon>Microvenatoraceae</taxon>
        <taxon>Microvenator</taxon>
    </lineage>
</organism>
<dbReference type="OrthoDB" id="5496976at2"/>
<dbReference type="InterPro" id="IPR051043">
    <property type="entry name" value="Sulfatase_Mod_Factor_Kinase"/>
</dbReference>
<dbReference type="Pfam" id="PF03781">
    <property type="entry name" value="FGE-sulfatase"/>
    <property type="match status" value="1"/>
</dbReference>
<feature type="compositionally biased region" description="Basic and acidic residues" evidence="1">
    <location>
        <begin position="10"/>
        <end position="28"/>
    </location>
</feature>
<keyword evidence="5" id="KW-1185">Reference proteome</keyword>
<feature type="transmembrane region" description="Helical" evidence="2">
    <location>
        <begin position="48"/>
        <end position="66"/>
    </location>
</feature>
<dbReference type="AlphaFoldDB" id="A0A5B8XL38"/>
<dbReference type="EMBL" id="CP042467">
    <property type="protein sequence ID" value="QED26304.1"/>
    <property type="molecule type" value="Genomic_DNA"/>
</dbReference>
<feature type="region of interest" description="Disordered" evidence="1">
    <location>
        <begin position="1"/>
        <end position="43"/>
    </location>
</feature>
<gene>
    <name evidence="4" type="ORF">FRD01_03330</name>
</gene>
<reference evidence="4 5" key="1">
    <citation type="submission" date="2019-08" db="EMBL/GenBank/DDBJ databases">
        <authorList>
            <person name="Liang Q."/>
        </authorList>
    </citation>
    <scope>NUCLEOTIDE SEQUENCE [LARGE SCALE GENOMIC DNA]</scope>
    <source>
        <strain evidence="4 5">V1718</strain>
    </source>
</reference>
<dbReference type="InterPro" id="IPR042095">
    <property type="entry name" value="SUMF_sf"/>
</dbReference>
<accession>A0A5B8XL38</accession>
<dbReference type="GO" id="GO:0120147">
    <property type="term" value="F:formylglycine-generating oxidase activity"/>
    <property type="evidence" value="ECO:0007669"/>
    <property type="project" value="TreeGrafter"/>
</dbReference>